<evidence type="ECO:0000256" key="1">
    <source>
        <dbReference type="SAM" id="MobiDB-lite"/>
    </source>
</evidence>
<feature type="region of interest" description="Disordered" evidence="1">
    <location>
        <begin position="680"/>
        <end position="703"/>
    </location>
</feature>
<dbReference type="InterPro" id="IPR018997">
    <property type="entry name" value="PUB_domain"/>
</dbReference>
<dbReference type="InterPro" id="IPR000626">
    <property type="entry name" value="Ubiquitin-like_dom"/>
</dbReference>
<dbReference type="HOGENOM" id="CLU_009756_0_0_1"/>
<organism evidence="3 4">
    <name type="scientific">Emiliania huxleyi (strain CCMP1516)</name>
    <dbReference type="NCBI Taxonomy" id="280463"/>
    <lineage>
        <taxon>Eukaryota</taxon>
        <taxon>Haptista</taxon>
        <taxon>Haptophyta</taxon>
        <taxon>Prymnesiophyceae</taxon>
        <taxon>Isochrysidales</taxon>
        <taxon>Noelaerhabdaceae</taxon>
        <taxon>Emiliania</taxon>
    </lineage>
</organism>
<dbReference type="eggNOG" id="KOG2331">
    <property type="taxonomic scope" value="Eukaryota"/>
</dbReference>
<dbReference type="Proteomes" id="UP000013827">
    <property type="component" value="Unassembled WGS sequence"/>
</dbReference>
<dbReference type="GO" id="GO:0005829">
    <property type="term" value="C:cytosol"/>
    <property type="evidence" value="ECO:0007669"/>
    <property type="project" value="UniProtKB-SubCell"/>
</dbReference>
<dbReference type="InterPro" id="IPR029071">
    <property type="entry name" value="Ubiquitin-like_domsf"/>
</dbReference>
<evidence type="ECO:0000259" key="2">
    <source>
        <dbReference type="PROSITE" id="PS50053"/>
    </source>
</evidence>
<protein>
    <recommendedName>
        <fullName evidence="2">Ubiquitin-like domain-containing protein</fullName>
    </recommendedName>
</protein>
<keyword evidence="4" id="KW-1185">Reference proteome</keyword>
<dbReference type="SMART" id="SM00213">
    <property type="entry name" value="UBQ"/>
    <property type="match status" value="1"/>
</dbReference>
<dbReference type="EnsemblProtists" id="EOD21589">
    <property type="protein sequence ID" value="EOD21589"/>
    <property type="gene ID" value="EMIHUDRAFT_117054"/>
</dbReference>
<dbReference type="SMART" id="SM00580">
    <property type="entry name" value="PUG"/>
    <property type="match status" value="1"/>
</dbReference>
<dbReference type="Gene3D" id="3.20.20.80">
    <property type="entry name" value="Glycosidases"/>
    <property type="match status" value="2"/>
</dbReference>
<dbReference type="SUPFAM" id="SSF54236">
    <property type="entry name" value="Ubiquitin-like"/>
    <property type="match status" value="1"/>
</dbReference>
<dbReference type="InterPro" id="IPR036339">
    <property type="entry name" value="PUB-like_dom_sf"/>
</dbReference>
<reference evidence="4" key="1">
    <citation type="journal article" date="2013" name="Nature">
        <title>Pan genome of the phytoplankton Emiliania underpins its global distribution.</title>
        <authorList>
            <person name="Read B.A."/>
            <person name="Kegel J."/>
            <person name="Klute M.J."/>
            <person name="Kuo A."/>
            <person name="Lefebvre S.C."/>
            <person name="Maumus F."/>
            <person name="Mayer C."/>
            <person name="Miller J."/>
            <person name="Monier A."/>
            <person name="Salamov A."/>
            <person name="Young J."/>
            <person name="Aguilar M."/>
            <person name="Claverie J.M."/>
            <person name="Frickenhaus S."/>
            <person name="Gonzalez K."/>
            <person name="Herman E.K."/>
            <person name="Lin Y.C."/>
            <person name="Napier J."/>
            <person name="Ogata H."/>
            <person name="Sarno A.F."/>
            <person name="Shmutz J."/>
            <person name="Schroeder D."/>
            <person name="de Vargas C."/>
            <person name="Verret F."/>
            <person name="von Dassow P."/>
            <person name="Valentin K."/>
            <person name="Van de Peer Y."/>
            <person name="Wheeler G."/>
            <person name="Dacks J.B."/>
            <person name="Delwiche C.F."/>
            <person name="Dyhrman S.T."/>
            <person name="Glockner G."/>
            <person name="John U."/>
            <person name="Richards T."/>
            <person name="Worden A.Z."/>
            <person name="Zhang X."/>
            <person name="Grigoriev I.V."/>
            <person name="Allen A.E."/>
            <person name="Bidle K."/>
            <person name="Borodovsky M."/>
            <person name="Bowler C."/>
            <person name="Brownlee C."/>
            <person name="Cock J.M."/>
            <person name="Elias M."/>
            <person name="Gladyshev V.N."/>
            <person name="Groth M."/>
            <person name="Guda C."/>
            <person name="Hadaegh A."/>
            <person name="Iglesias-Rodriguez M.D."/>
            <person name="Jenkins J."/>
            <person name="Jones B.M."/>
            <person name="Lawson T."/>
            <person name="Leese F."/>
            <person name="Lindquist E."/>
            <person name="Lobanov A."/>
            <person name="Lomsadze A."/>
            <person name="Malik S.B."/>
            <person name="Marsh M.E."/>
            <person name="Mackinder L."/>
            <person name="Mock T."/>
            <person name="Mueller-Roeber B."/>
            <person name="Pagarete A."/>
            <person name="Parker M."/>
            <person name="Probert I."/>
            <person name="Quesneville H."/>
            <person name="Raines C."/>
            <person name="Rensing S.A."/>
            <person name="Riano-Pachon D.M."/>
            <person name="Richier S."/>
            <person name="Rokitta S."/>
            <person name="Shiraiwa Y."/>
            <person name="Soanes D.M."/>
            <person name="van der Giezen M."/>
            <person name="Wahlund T.M."/>
            <person name="Williams B."/>
            <person name="Wilson W."/>
            <person name="Wolfe G."/>
            <person name="Wurch L.L."/>
        </authorList>
    </citation>
    <scope>NUCLEOTIDE SEQUENCE</scope>
</reference>
<feature type="compositionally biased region" description="Polar residues" evidence="1">
    <location>
        <begin position="681"/>
        <end position="691"/>
    </location>
</feature>
<dbReference type="SUPFAM" id="SSF143503">
    <property type="entry name" value="PUG domain-like"/>
    <property type="match status" value="1"/>
</dbReference>
<dbReference type="InterPro" id="IPR005201">
    <property type="entry name" value="TIM_ENGase"/>
</dbReference>
<dbReference type="Gene3D" id="3.40.50.300">
    <property type="entry name" value="P-loop containing nucleotide triphosphate hydrolases"/>
    <property type="match status" value="1"/>
</dbReference>
<dbReference type="PROSITE" id="PS50053">
    <property type="entry name" value="UBIQUITIN_2"/>
    <property type="match status" value="1"/>
</dbReference>
<dbReference type="InterPro" id="IPR027417">
    <property type="entry name" value="P-loop_NTPase"/>
</dbReference>
<dbReference type="InterPro" id="IPR032979">
    <property type="entry name" value="ENGase"/>
</dbReference>
<dbReference type="PaxDb" id="2903-EOD21589"/>
<dbReference type="KEGG" id="ehx:EMIHUDRAFT_117054"/>
<evidence type="ECO:0000313" key="4">
    <source>
        <dbReference type="Proteomes" id="UP000013827"/>
    </source>
</evidence>
<dbReference type="PANTHER" id="PTHR13246">
    <property type="entry name" value="ENDO BETA N-ACETYLGLUCOSAMINIDASE"/>
    <property type="match status" value="1"/>
</dbReference>
<dbReference type="CDD" id="cd09212">
    <property type="entry name" value="PUB"/>
    <property type="match status" value="1"/>
</dbReference>
<name>A0A0D3JDK4_EMIH1</name>
<feature type="compositionally biased region" description="Low complexity" evidence="1">
    <location>
        <begin position="1015"/>
        <end position="1027"/>
    </location>
</feature>
<dbReference type="Gene3D" id="3.10.20.90">
    <property type="entry name" value="Phosphatidylinositol 3-kinase Catalytic Subunit, Chain A, domain 1"/>
    <property type="match status" value="1"/>
</dbReference>
<evidence type="ECO:0000313" key="3">
    <source>
        <dbReference type="EnsemblProtists" id="EOD21589"/>
    </source>
</evidence>
<accession>A0A0D3JDK4</accession>
<feature type="region of interest" description="Disordered" evidence="1">
    <location>
        <begin position="999"/>
        <end position="1073"/>
    </location>
</feature>
<dbReference type="RefSeq" id="XP_005774018.1">
    <property type="nucleotide sequence ID" value="XM_005773961.1"/>
</dbReference>
<reference evidence="3" key="2">
    <citation type="submission" date="2024-10" db="UniProtKB">
        <authorList>
            <consortium name="EnsemblProtists"/>
        </authorList>
    </citation>
    <scope>IDENTIFICATION</scope>
</reference>
<dbReference type="Gene3D" id="1.20.58.2190">
    <property type="match status" value="1"/>
</dbReference>
<dbReference type="PANTHER" id="PTHR13246:SF1">
    <property type="entry name" value="CYTOSOLIC ENDO-BETA-N-ACETYLGLUCOSAMINIDASE"/>
    <property type="match status" value="1"/>
</dbReference>
<dbReference type="AlphaFoldDB" id="A0A0D3JDK4"/>
<dbReference type="STRING" id="2903.R1EL47"/>
<sequence length="1096" mass="117780">MRPVAPVHTLAQWDRISAACSREADVTLPVPRMLVPMTETQSPAAPVDPVFGLVYMVKAGSGTMARQLLNFAIPSGWPVSNAGVKAQNKSVKFAEHGQFYRSRYRVVLGSATLSNLHLVGRPEMVITTLREPVDRAISLFNYNCVCNIENKVRSANCTDTFTAYARMEATTVINTLLRGSGDDTYVEERGRGGLALQALRCFNRSSPETSTGLENLLLELLQVQLMAPCVSVLPLHELQHSLSLLNERLRPYNLSLDEYAPKHNSLYTHRCSEGQRSSGKCQACPKERMAMLLDPGDHAVRNAIRMQTTSEPVVRVSHRLWDWFNRSSQSVGGATTLPREALTRPATMRIRVKSVTGEEVEVSVADDGLVAELKAALVAARAEWQPSSRLRIACNGAMLDDASPLADAVNTGGRFIVVVGSAPPVTPQAPPADVLPAVPPPSLDELFSLASPAALGVLLKLASNVLGAPDEAKFRRVRRGNQMVAGKVLCHAKGEVWLAALGFEAAPASAGGVEAADEDIPLVTTISAAALRPVHAALTRAVDGARPSRVCVAKGWVVHGLCIELGDGSRCGAFLENDGSRMDLTDDAGLARRGGAWHEAEAGERLVAVRGRNSAMGYLCGEVHLVLSSGRTLPIVGENASVFGASFEYAVPPLDELADILFADGKCVGITLRSEALQRQAAATQSANPQGAKSPPPPPAELERPRVLHSVAQLHSWAAARATEAPRPRAPTAPTTALPKRPRALACHDCRGGYNPLADDEYLNCFRGWEAVDVFVYFGHHRVSMPPRVWACHARSLPCLGTLIVEGDAPSEAAGMGAVHELLELLTVCLKQRALVLVYDSLDRTGRVRYQNSLAPDNKAAFDACDGLFTNYWWGAKQLAQSVALAGARRSICAWPRLGEVAPPCPAASRAVANGSSLSCSVRRPFQYDWSTSPAEVAKVKSSVLTVSDHGQMRSLLKLLTSTVPRAAPPGGKYDRLVDGLRNETNSVGRALRTLWQKSSSGGWDRSPCAQRRYSPSAPDGSSAPPSMRSLTATSRAHAGVSARNARQMPRHSWHTSPTRSSSPALMRHPAATARVVLRESRGKMWRSTTSAGSDS</sequence>
<dbReference type="GO" id="GO:0033925">
    <property type="term" value="F:mannosyl-glycoprotein endo-beta-N-acetylglucosaminidase activity"/>
    <property type="evidence" value="ECO:0007669"/>
    <property type="project" value="UniProtKB-EC"/>
</dbReference>
<feature type="compositionally biased region" description="Polar residues" evidence="1">
    <location>
        <begin position="1055"/>
        <end position="1064"/>
    </location>
</feature>
<dbReference type="Pfam" id="PF03644">
    <property type="entry name" value="Glyco_hydro_85"/>
    <property type="match status" value="2"/>
</dbReference>
<dbReference type="Pfam" id="PF09409">
    <property type="entry name" value="PUB"/>
    <property type="match status" value="1"/>
</dbReference>
<proteinExistence type="predicted"/>
<dbReference type="GeneID" id="17267134"/>
<feature type="domain" description="Ubiquitin-like" evidence="2">
    <location>
        <begin position="348"/>
        <end position="407"/>
    </location>
</feature>